<evidence type="ECO:0000256" key="4">
    <source>
        <dbReference type="ARBA" id="ARBA00022989"/>
    </source>
</evidence>
<keyword evidence="3 6" id="KW-0812">Transmembrane</keyword>
<keyword evidence="5 6" id="KW-0472">Membrane</keyword>
<name>A0ABX0Q3H1_9GAMM</name>
<dbReference type="RefSeq" id="WP_167123616.1">
    <property type="nucleotide sequence ID" value="NZ_JAAQQR010000002.1"/>
</dbReference>
<dbReference type="PANTHER" id="PTHR38459">
    <property type="entry name" value="PROPHAGE BACTOPRENOL-LINKED GLUCOSE TRANSLOCASE HOMOLOG"/>
    <property type="match status" value="1"/>
</dbReference>
<evidence type="ECO:0000256" key="6">
    <source>
        <dbReference type="SAM" id="Phobius"/>
    </source>
</evidence>
<comment type="subcellular location">
    <subcellularLocation>
        <location evidence="1">Membrane</location>
        <topology evidence="1">Multi-pass membrane protein</topology>
    </subcellularLocation>
</comment>
<evidence type="ECO:0000256" key="1">
    <source>
        <dbReference type="ARBA" id="ARBA00004141"/>
    </source>
</evidence>
<dbReference type="Pfam" id="PF04138">
    <property type="entry name" value="GtrA_DPMS_TM"/>
    <property type="match status" value="1"/>
</dbReference>
<evidence type="ECO:0000313" key="8">
    <source>
        <dbReference type="EMBL" id="NID04182.1"/>
    </source>
</evidence>
<feature type="transmembrane region" description="Helical" evidence="6">
    <location>
        <begin position="21"/>
        <end position="42"/>
    </location>
</feature>
<accession>A0ABX0Q3H1</accession>
<dbReference type="PANTHER" id="PTHR38459:SF1">
    <property type="entry name" value="PROPHAGE BACTOPRENOL-LINKED GLUCOSE TRANSLOCASE HOMOLOG"/>
    <property type="match status" value="1"/>
</dbReference>
<dbReference type="EMBL" id="JAAQQR010000002">
    <property type="protein sequence ID" value="NID04182.1"/>
    <property type="molecule type" value="Genomic_DNA"/>
</dbReference>
<evidence type="ECO:0000256" key="5">
    <source>
        <dbReference type="ARBA" id="ARBA00023136"/>
    </source>
</evidence>
<feature type="transmembrane region" description="Helical" evidence="6">
    <location>
        <begin position="111"/>
        <end position="130"/>
    </location>
</feature>
<sequence>MPASASAALGGQVVRYIINGLFATAIHFGVLRFCMEVLHFPLAGEANAVAACFGITASFLGSRYFVFRGQEGSLVRQGSLFLGIYAVIALLHATVMYVWADRLGFDYRVGFVLATCMQMAFSFVANKLLVFK</sequence>
<gene>
    <name evidence="8" type="ORF">HBF26_04750</name>
</gene>
<dbReference type="InterPro" id="IPR007267">
    <property type="entry name" value="GtrA_DPMS_TM"/>
</dbReference>
<dbReference type="InterPro" id="IPR051401">
    <property type="entry name" value="GtrA_CellWall_Glycosyl"/>
</dbReference>
<proteinExistence type="inferred from homology"/>
<feature type="domain" description="GtrA/DPMS transmembrane" evidence="7">
    <location>
        <begin position="15"/>
        <end position="131"/>
    </location>
</feature>
<evidence type="ECO:0000313" key="9">
    <source>
        <dbReference type="Proteomes" id="UP001429601"/>
    </source>
</evidence>
<organism evidence="8 9">
    <name type="scientific">Luteibacter jiangsuensis</name>
    <dbReference type="NCBI Taxonomy" id="637577"/>
    <lineage>
        <taxon>Bacteria</taxon>
        <taxon>Pseudomonadati</taxon>
        <taxon>Pseudomonadota</taxon>
        <taxon>Gammaproteobacteria</taxon>
        <taxon>Lysobacterales</taxon>
        <taxon>Rhodanobacteraceae</taxon>
        <taxon>Luteibacter</taxon>
    </lineage>
</organism>
<evidence type="ECO:0000256" key="3">
    <source>
        <dbReference type="ARBA" id="ARBA00022692"/>
    </source>
</evidence>
<reference evidence="8 9" key="1">
    <citation type="journal article" date="2011" name="Curr. Microbiol.">
        <title>Luteibacter jiangsuensis sp. nov.: a methamidophos-degrading bacterium isolated from a methamidophos-manufacturing factory.</title>
        <authorList>
            <person name="Wang L."/>
            <person name="Wang G.L."/>
            <person name="Li S.P."/>
            <person name="Jiang J.D."/>
        </authorList>
    </citation>
    <scope>NUCLEOTIDE SEQUENCE [LARGE SCALE GENOMIC DNA]</scope>
    <source>
        <strain evidence="8 9">CGMCC 1.10133</strain>
    </source>
</reference>
<protein>
    <submittedName>
        <fullName evidence="8">GtrA family protein</fullName>
    </submittedName>
</protein>
<keyword evidence="9" id="KW-1185">Reference proteome</keyword>
<evidence type="ECO:0000259" key="7">
    <source>
        <dbReference type="Pfam" id="PF04138"/>
    </source>
</evidence>
<comment type="similarity">
    <text evidence="2">Belongs to the GtrA family.</text>
</comment>
<comment type="caution">
    <text evidence="8">The sequence shown here is derived from an EMBL/GenBank/DDBJ whole genome shotgun (WGS) entry which is preliminary data.</text>
</comment>
<feature type="transmembrane region" description="Helical" evidence="6">
    <location>
        <begin position="48"/>
        <end position="66"/>
    </location>
</feature>
<feature type="transmembrane region" description="Helical" evidence="6">
    <location>
        <begin position="78"/>
        <end position="99"/>
    </location>
</feature>
<keyword evidence="4 6" id="KW-1133">Transmembrane helix</keyword>
<evidence type="ECO:0000256" key="2">
    <source>
        <dbReference type="ARBA" id="ARBA00009399"/>
    </source>
</evidence>
<dbReference type="Proteomes" id="UP001429601">
    <property type="component" value="Unassembled WGS sequence"/>
</dbReference>